<reference evidence="3 4" key="1">
    <citation type="submission" date="2017-03" db="EMBL/GenBank/DDBJ databases">
        <title>Genome sequence of Methanobrevibacter thaueri.</title>
        <authorList>
            <person name="Poehlein A."/>
            <person name="Seedorf H."/>
            <person name="Daniel R."/>
        </authorList>
    </citation>
    <scope>NUCLEOTIDE SEQUENCE [LARGE SCALE GENOMIC DNA]</scope>
    <source>
        <strain evidence="3 4">DSM 11995</strain>
    </source>
</reference>
<protein>
    <submittedName>
        <fullName evidence="3">Uncharacterized protein</fullName>
    </submittedName>
</protein>
<evidence type="ECO:0000256" key="1">
    <source>
        <dbReference type="SAM" id="MobiDB-lite"/>
    </source>
</evidence>
<comment type="caution">
    <text evidence="3">The sequence shown here is derived from an EMBL/GenBank/DDBJ whole genome shotgun (WGS) entry which is preliminary data.</text>
</comment>
<feature type="region of interest" description="Disordered" evidence="1">
    <location>
        <begin position="56"/>
        <end position="95"/>
    </location>
</feature>
<accession>A0A315XPR7</accession>
<dbReference type="EMBL" id="MZGS01000014">
    <property type="protein sequence ID" value="PWB88150.1"/>
    <property type="molecule type" value="Genomic_DNA"/>
</dbReference>
<proteinExistence type="predicted"/>
<gene>
    <name evidence="3" type="ORF">MBBTH_02940</name>
</gene>
<name>A0A315XPR7_9EURY</name>
<keyword evidence="2" id="KW-1133">Transmembrane helix</keyword>
<dbReference type="Proteomes" id="UP000251717">
    <property type="component" value="Unassembled WGS sequence"/>
</dbReference>
<feature type="transmembrane region" description="Helical" evidence="2">
    <location>
        <begin position="6"/>
        <end position="23"/>
    </location>
</feature>
<feature type="region of interest" description="Disordered" evidence="1">
    <location>
        <begin position="167"/>
        <end position="187"/>
    </location>
</feature>
<organism evidence="3 4">
    <name type="scientific">Methanobrevibacter thaueri</name>
    <dbReference type="NCBI Taxonomy" id="190975"/>
    <lineage>
        <taxon>Archaea</taxon>
        <taxon>Methanobacteriati</taxon>
        <taxon>Methanobacteriota</taxon>
        <taxon>Methanomada group</taxon>
        <taxon>Methanobacteria</taxon>
        <taxon>Methanobacteriales</taxon>
        <taxon>Methanobacteriaceae</taxon>
        <taxon>Methanobrevibacter</taxon>
    </lineage>
</organism>
<evidence type="ECO:0000313" key="3">
    <source>
        <dbReference type="EMBL" id="PWB88150.1"/>
    </source>
</evidence>
<dbReference type="AlphaFoldDB" id="A0A315XPR7"/>
<evidence type="ECO:0000256" key="2">
    <source>
        <dbReference type="SAM" id="Phobius"/>
    </source>
</evidence>
<feature type="compositionally biased region" description="Polar residues" evidence="1">
    <location>
        <begin position="70"/>
        <end position="85"/>
    </location>
</feature>
<feature type="compositionally biased region" description="Acidic residues" evidence="1">
    <location>
        <begin position="248"/>
        <end position="262"/>
    </location>
</feature>
<keyword evidence="2" id="KW-0472">Membrane</keyword>
<evidence type="ECO:0000313" key="4">
    <source>
        <dbReference type="Proteomes" id="UP000251717"/>
    </source>
</evidence>
<keyword evidence="2" id="KW-0812">Transmembrane</keyword>
<dbReference type="RefSeq" id="WP_116591281.1">
    <property type="nucleotide sequence ID" value="NZ_MZGS01000014.1"/>
</dbReference>
<keyword evidence="4" id="KW-1185">Reference proteome</keyword>
<feature type="compositionally biased region" description="Basic and acidic residues" evidence="1">
    <location>
        <begin position="210"/>
        <end position="225"/>
    </location>
</feature>
<dbReference type="OrthoDB" id="78399at2157"/>
<feature type="region of interest" description="Disordered" evidence="1">
    <location>
        <begin position="203"/>
        <end position="300"/>
    </location>
</feature>
<sequence>MNDITIILWITIFIIAVIAIILVKLHFRGEELENDEGSILPSSESINNVLNAGRQTINSLGNNDKKPSNEPRSLSPQNSQQNTHNLFRRSEETSPKSDVYIIPEVEIEAMNSIEYESENQVLINYDNSVKKFQEPIKQSQMDIMTQNNKDTTELKDLFTIDELIKESKRKDSEREKESQTIKRDEDAELDELKESIKNKTEEPLIEEIINEDKQETIGDLIKETEESSETPSVASQKDVEEAISSASEESEEIIEISEDEGITESLLNQESEAEIEEPALKTPSKVDEKDNTSLSGGDDTMDLDYRKDLDKFANKIKGSKIYQEVKEKLVQEPEEFEDPETYIRNVNEYDIYEPIINERHIDFDADYNQLHEMDNDQRLRQENTRRVFNLAKNSPEPEMAHPKPSIKNKPSRENIKIELNNSEVVLKKGDEIIYNHLGETYSSQVYAINGDDISVKYRRQNITIKPSDVKKIY</sequence>